<sequence>MGGTGPPLECQSVLWDEVRLTAAGPPLECQSVLWDEGEAGLRLALLLSASVSCGMRVRLTAAGVCCVNCFVELGSYYDIQRQLRIFRYLAWPGSSLREARLLSAFLAEVFLCGLHIPPGSELALGWLSRHVGSLELPSDSFKYMVFFAFCRVYTFPRILLYRGAFISTKIRFLGSLNNVEFDVIFVLRSFLRLFPVRTISFGLLTTILTSGYSLQLCEADHASEEEDHLYILSWMYYVCGNMLGFDPRIYPSTYCGRFIAVFSSIWSTLILSTLIAVIAQGLELNFAESKVVDNMKYDQVTSELHHSAVQAMQRAWRSYKRHGIPSRSCWPLMRVKPKELASIRSKLTKGRWYSTDLMQALHRLKKVRRKFKAVKEADIMCTVLEEVYQVKHLNKEIEAKIRSIESKQRTQLSSLGSTNYNNRRNGIMVHQAGPGEAPWTPTSPEKEKGKSLNSVSANYRQSLDGVGKTRSTGRSGRERAHTLQGDPMAAATHQLSIRTGSIRESQAEAGSAFGTSASGSQLEALKRSMQRLEEKLDKVAQELAESRQPTSAQTAPKSPAANVPNEYIEALKRLEEKMCFSPSSLAIGIITPAFTRR</sequence>
<organism evidence="2 3">
    <name type="scientific">Cymbomonas tetramitiformis</name>
    <dbReference type="NCBI Taxonomy" id="36881"/>
    <lineage>
        <taxon>Eukaryota</taxon>
        <taxon>Viridiplantae</taxon>
        <taxon>Chlorophyta</taxon>
        <taxon>Pyramimonadophyceae</taxon>
        <taxon>Pyramimonadales</taxon>
        <taxon>Pyramimonadaceae</taxon>
        <taxon>Cymbomonas</taxon>
    </lineage>
</organism>
<evidence type="ECO:0000313" key="3">
    <source>
        <dbReference type="Proteomes" id="UP001190700"/>
    </source>
</evidence>
<dbReference type="SUPFAM" id="SSF81324">
    <property type="entry name" value="Voltage-gated potassium channels"/>
    <property type="match status" value="1"/>
</dbReference>
<keyword evidence="3" id="KW-1185">Reference proteome</keyword>
<dbReference type="PANTHER" id="PTHR10153">
    <property type="entry name" value="SMALL CONDUCTANCE CALCIUM-ACTIVATED POTASSIUM CHANNEL"/>
    <property type="match status" value="1"/>
</dbReference>
<name>A0AAE0L2E6_9CHLO</name>
<dbReference type="EMBL" id="LGRX02011054">
    <property type="protein sequence ID" value="KAK3269329.1"/>
    <property type="molecule type" value="Genomic_DNA"/>
</dbReference>
<proteinExistence type="predicted"/>
<comment type="caution">
    <text evidence="2">The sequence shown here is derived from an EMBL/GenBank/DDBJ whole genome shotgun (WGS) entry which is preliminary data.</text>
</comment>
<dbReference type="GO" id="GO:0016286">
    <property type="term" value="F:small conductance calcium-activated potassium channel activity"/>
    <property type="evidence" value="ECO:0007669"/>
    <property type="project" value="InterPro"/>
</dbReference>
<gene>
    <name evidence="2" type="ORF">CYMTET_22226</name>
</gene>
<feature type="region of interest" description="Disordered" evidence="1">
    <location>
        <begin position="409"/>
        <end position="490"/>
    </location>
</feature>
<reference evidence="2 3" key="1">
    <citation type="journal article" date="2015" name="Genome Biol. Evol.">
        <title>Comparative Genomics of a Bacterivorous Green Alga Reveals Evolutionary Causalities and Consequences of Phago-Mixotrophic Mode of Nutrition.</title>
        <authorList>
            <person name="Burns J.A."/>
            <person name="Paasch A."/>
            <person name="Narechania A."/>
            <person name="Kim E."/>
        </authorList>
    </citation>
    <scope>NUCLEOTIDE SEQUENCE [LARGE SCALE GENOMIC DNA]</scope>
    <source>
        <strain evidence="2 3">PLY_AMNH</strain>
    </source>
</reference>
<dbReference type="InterPro" id="IPR015449">
    <property type="entry name" value="K_chnl_Ca-activ_SK"/>
</dbReference>
<evidence type="ECO:0000313" key="2">
    <source>
        <dbReference type="EMBL" id="KAK3269329.1"/>
    </source>
</evidence>
<feature type="compositionally biased region" description="Polar residues" evidence="1">
    <location>
        <begin position="451"/>
        <end position="461"/>
    </location>
</feature>
<dbReference type="AlphaFoldDB" id="A0AAE0L2E6"/>
<evidence type="ECO:0000256" key="1">
    <source>
        <dbReference type="SAM" id="MobiDB-lite"/>
    </source>
</evidence>
<dbReference type="Proteomes" id="UP001190700">
    <property type="component" value="Unassembled WGS sequence"/>
</dbReference>
<protein>
    <submittedName>
        <fullName evidence="2">Uncharacterized protein</fullName>
    </submittedName>
</protein>
<feature type="region of interest" description="Disordered" evidence="1">
    <location>
        <begin position="540"/>
        <end position="561"/>
    </location>
</feature>
<accession>A0AAE0L2E6</accession>
<dbReference type="GO" id="GO:0016020">
    <property type="term" value="C:membrane"/>
    <property type="evidence" value="ECO:0007669"/>
    <property type="project" value="InterPro"/>
</dbReference>
<feature type="compositionally biased region" description="Polar residues" evidence="1">
    <location>
        <begin position="547"/>
        <end position="556"/>
    </location>
</feature>
<feature type="compositionally biased region" description="Polar residues" evidence="1">
    <location>
        <begin position="409"/>
        <end position="424"/>
    </location>
</feature>